<dbReference type="AlphaFoldDB" id="A0A9R1C7M6"/>
<dbReference type="RefSeq" id="WP_223929561.1">
    <property type="nucleotide sequence ID" value="NZ_BPTU01000003.1"/>
</dbReference>
<evidence type="ECO:0000313" key="1">
    <source>
        <dbReference type="EMBL" id="GJG57500.1"/>
    </source>
</evidence>
<reference evidence="1" key="1">
    <citation type="journal article" date="2022" name="Int. J. Syst. Evol. Microbiol.">
        <title>Prevotella lacticifex sp. nov., isolated from the rumen of cows.</title>
        <authorList>
            <person name="Shinkai T."/>
            <person name="Ikeyama N."/>
            <person name="Kumagai M."/>
            <person name="Ohmori H."/>
            <person name="Sakamoto M."/>
            <person name="Ohkuma M."/>
            <person name="Mitsumori M."/>
        </authorList>
    </citation>
    <scope>NUCLEOTIDE SEQUENCE</scope>
    <source>
        <strain evidence="1">R5076</strain>
    </source>
</reference>
<organism evidence="1 2">
    <name type="scientific">Prevotella lacticifex</name>
    <dbReference type="NCBI Taxonomy" id="2854755"/>
    <lineage>
        <taxon>Bacteria</taxon>
        <taxon>Pseudomonadati</taxon>
        <taxon>Bacteroidota</taxon>
        <taxon>Bacteroidia</taxon>
        <taxon>Bacteroidales</taxon>
        <taxon>Prevotellaceae</taxon>
        <taxon>Prevotella</taxon>
    </lineage>
</organism>
<proteinExistence type="predicted"/>
<evidence type="ECO:0000313" key="2">
    <source>
        <dbReference type="Proteomes" id="UP000825483"/>
    </source>
</evidence>
<protein>
    <submittedName>
        <fullName evidence="1">Uncharacterized protein</fullName>
    </submittedName>
</protein>
<dbReference type="Proteomes" id="UP000825483">
    <property type="component" value="Unassembled WGS sequence"/>
</dbReference>
<comment type="caution">
    <text evidence="1">The sequence shown here is derived from an EMBL/GenBank/DDBJ whole genome shotgun (WGS) entry which is preliminary data.</text>
</comment>
<dbReference type="GeneID" id="72468405"/>
<accession>A0A9R1C7M6</accession>
<name>A0A9R1C7M6_9BACT</name>
<dbReference type="EMBL" id="BPUB01000001">
    <property type="protein sequence ID" value="GJG57500.1"/>
    <property type="molecule type" value="Genomic_DNA"/>
</dbReference>
<keyword evidence="2" id="KW-1185">Reference proteome</keyword>
<gene>
    <name evidence="1" type="ORF">PRLR5076_03510</name>
</gene>
<sequence>MDNDKIKEYDSAMLISTPSAAQLCEMMKSMILNTPYFMSDSTVHLAIEYFKASFKKDIEMNVNLSDDDKDKQKGSCRYLLSFR</sequence>